<evidence type="ECO:0000313" key="4">
    <source>
        <dbReference type="Proteomes" id="UP000198582"/>
    </source>
</evidence>
<keyword evidence="1" id="KW-0472">Membrane</keyword>
<dbReference type="Pfam" id="PF01757">
    <property type="entry name" value="Acyl_transf_3"/>
    <property type="match status" value="1"/>
</dbReference>
<feature type="transmembrane region" description="Helical" evidence="1">
    <location>
        <begin position="87"/>
        <end position="105"/>
    </location>
</feature>
<feature type="transmembrane region" description="Helical" evidence="1">
    <location>
        <begin position="53"/>
        <end position="75"/>
    </location>
</feature>
<sequence>MPEIHSFAAPRAANRKISWDLVRAGCVTLVLIYHATYMSVVVHPELGARGFTFPYQVGASLLLVISAYFACVTIGRGPLGRYWWGRVARLLPPFLAAVVVIYAALRLLSPAGWFRPEWRDLVGNLLMLWNWKPADFPFVDGSHWTIPLQLMAFTVAALLYRSRWGHGARLRVLLWLALLVPLAQWPWRISGPPEWYRTAADGLGFHRWHLFVAGVAIRLWCTKRISTAHFLALEVVCLAAHALHSAVWTPGGLVVDWGSTIGVGIGFAVVSLVAAGPDWDRVVPPWLRRPVQWFAGISYGVFLMHQAIGYLVLHWFSALGAGTVVQTAAMLVAGVLLGWALTRLVERPAYRFLMAGYDSLSAFRARRRAAPAPDGTEALSSVGAGSEHR</sequence>
<dbReference type="AlphaFoldDB" id="A0A1H8YM06"/>
<accession>A0A1H8YM06</accession>
<dbReference type="InterPro" id="IPR050879">
    <property type="entry name" value="Acyltransferase_3"/>
</dbReference>
<evidence type="ECO:0000256" key="1">
    <source>
        <dbReference type="SAM" id="Phobius"/>
    </source>
</evidence>
<gene>
    <name evidence="3" type="ORF">SAMN04489732_1242</name>
</gene>
<proteinExistence type="predicted"/>
<dbReference type="GO" id="GO:0016747">
    <property type="term" value="F:acyltransferase activity, transferring groups other than amino-acyl groups"/>
    <property type="evidence" value="ECO:0007669"/>
    <property type="project" value="InterPro"/>
</dbReference>
<keyword evidence="4" id="KW-1185">Reference proteome</keyword>
<dbReference type="PANTHER" id="PTHR23028">
    <property type="entry name" value="ACETYLTRANSFERASE"/>
    <property type="match status" value="1"/>
</dbReference>
<dbReference type="Proteomes" id="UP000198582">
    <property type="component" value="Unassembled WGS sequence"/>
</dbReference>
<feature type="transmembrane region" description="Helical" evidence="1">
    <location>
        <begin position="205"/>
        <end position="221"/>
    </location>
</feature>
<dbReference type="InterPro" id="IPR002656">
    <property type="entry name" value="Acyl_transf_3_dom"/>
</dbReference>
<reference evidence="3 4" key="1">
    <citation type="submission" date="2016-10" db="EMBL/GenBank/DDBJ databases">
        <authorList>
            <person name="de Groot N.N."/>
        </authorList>
    </citation>
    <scope>NUCLEOTIDE SEQUENCE [LARGE SCALE GENOMIC DNA]</scope>
    <source>
        <strain evidence="3 4">DSM 44993</strain>
    </source>
</reference>
<feature type="transmembrane region" description="Helical" evidence="1">
    <location>
        <begin position="319"/>
        <end position="341"/>
    </location>
</feature>
<dbReference type="EMBL" id="FOEF01000024">
    <property type="protein sequence ID" value="SEP53031.1"/>
    <property type="molecule type" value="Genomic_DNA"/>
</dbReference>
<dbReference type="GO" id="GO:0000271">
    <property type="term" value="P:polysaccharide biosynthetic process"/>
    <property type="evidence" value="ECO:0007669"/>
    <property type="project" value="TreeGrafter"/>
</dbReference>
<keyword evidence="1" id="KW-0812">Transmembrane</keyword>
<feature type="transmembrane region" description="Helical" evidence="1">
    <location>
        <begin position="21"/>
        <end position="41"/>
    </location>
</feature>
<protein>
    <submittedName>
        <fullName evidence="3">Peptidoglycan/LPS O-acetylase OafA/YrhL, contains acyltransferase and SGNH-hydrolase domains</fullName>
    </submittedName>
</protein>
<evidence type="ECO:0000259" key="2">
    <source>
        <dbReference type="Pfam" id="PF01757"/>
    </source>
</evidence>
<dbReference type="RefSeq" id="WP_245787709.1">
    <property type="nucleotide sequence ID" value="NZ_FOEF01000024.1"/>
</dbReference>
<name>A0A1H8YM06_9PSEU</name>
<keyword evidence="3" id="KW-0808">Transferase</keyword>
<organism evidence="3 4">
    <name type="scientific">Amycolatopsis saalfeldensis</name>
    <dbReference type="NCBI Taxonomy" id="394193"/>
    <lineage>
        <taxon>Bacteria</taxon>
        <taxon>Bacillati</taxon>
        <taxon>Actinomycetota</taxon>
        <taxon>Actinomycetes</taxon>
        <taxon>Pseudonocardiales</taxon>
        <taxon>Pseudonocardiaceae</taxon>
        <taxon>Amycolatopsis</taxon>
    </lineage>
</organism>
<evidence type="ECO:0000313" key="3">
    <source>
        <dbReference type="EMBL" id="SEP53031.1"/>
    </source>
</evidence>
<dbReference type="PANTHER" id="PTHR23028:SF53">
    <property type="entry name" value="ACYL_TRANSF_3 DOMAIN-CONTAINING PROTEIN"/>
    <property type="match status" value="1"/>
</dbReference>
<dbReference type="GO" id="GO:0016020">
    <property type="term" value="C:membrane"/>
    <property type="evidence" value="ECO:0007669"/>
    <property type="project" value="TreeGrafter"/>
</dbReference>
<feature type="transmembrane region" description="Helical" evidence="1">
    <location>
        <begin position="141"/>
        <end position="160"/>
    </location>
</feature>
<feature type="transmembrane region" description="Helical" evidence="1">
    <location>
        <begin position="291"/>
        <end position="313"/>
    </location>
</feature>
<feature type="transmembrane region" description="Helical" evidence="1">
    <location>
        <begin position="228"/>
        <end position="248"/>
    </location>
</feature>
<keyword evidence="3" id="KW-0378">Hydrolase</keyword>
<feature type="domain" description="Acyltransferase 3" evidence="2">
    <location>
        <begin position="18"/>
        <end position="343"/>
    </location>
</feature>
<dbReference type="STRING" id="394193.SAMN04489732_1242"/>
<dbReference type="GO" id="GO:0016787">
    <property type="term" value="F:hydrolase activity"/>
    <property type="evidence" value="ECO:0007669"/>
    <property type="project" value="UniProtKB-KW"/>
</dbReference>
<keyword evidence="1" id="KW-1133">Transmembrane helix</keyword>
<feature type="transmembrane region" description="Helical" evidence="1">
    <location>
        <begin position="172"/>
        <end position="189"/>
    </location>
</feature>
<keyword evidence="3" id="KW-0012">Acyltransferase</keyword>
<feature type="transmembrane region" description="Helical" evidence="1">
    <location>
        <begin position="260"/>
        <end position="279"/>
    </location>
</feature>